<protein>
    <submittedName>
        <fullName evidence="2">Dienelactone hydrolase</fullName>
    </submittedName>
</protein>
<comment type="caution">
    <text evidence="2">The sequence shown here is derived from an EMBL/GenBank/DDBJ whole genome shotgun (WGS) entry which is preliminary data.</text>
</comment>
<accession>A0A2S4ZXI2</accession>
<dbReference type="Pfam" id="PF01738">
    <property type="entry name" value="DLH"/>
    <property type="match status" value="1"/>
</dbReference>
<dbReference type="OrthoDB" id="9787933at2"/>
<dbReference type="SUPFAM" id="SSF53474">
    <property type="entry name" value="alpha/beta-Hydrolases"/>
    <property type="match status" value="1"/>
</dbReference>
<dbReference type="PANTHER" id="PTHR46623:SF7">
    <property type="entry name" value="CARBOXYMETHYLENEBUTENOLIDASE"/>
    <property type="match status" value="1"/>
</dbReference>
<dbReference type="GO" id="GO:0016787">
    <property type="term" value="F:hydrolase activity"/>
    <property type="evidence" value="ECO:0007669"/>
    <property type="project" value="UniProtKB-KW"/>
</dbReference>
<dbReference type="InterPro" id="IPR029058">
    <property type="entry name" value="AB_hydrolase_fold"/>
</dbReference>
<evidence type="ECO:0000259" key="1">
    <source>
        <dbReference type="Pfam" id="PF01738"/>
    </source>
</evidence>
<evidence type="ECO:0000313" key="3">
    <source>
        <dbReference type="Proteomes" id="UP000236893"/>
    </source>
</evidence>
<dbReference type="Gene3D" id="3.40.50.1820">
    <property type="entry name" value="alpha/beta hydrolase"/>
    <property type="match status" value="1"/>
</dbReference>
<reference evidence="2 3" key="1">
    <citation type="submission" date="2018-01" db="EMBL/GenBank/DDBJ databases">
        <authorList>
            <person name="Gaut B.S."/>
            <person name="Morton B.R."/>
            <person name="Clegg M.T."/>
            <person name="Duvall M.R."/>
        </authorList>
    </citation>
    <scope>NUCLEOTIDE SEQUENCE [LARGE SCALE GENOMIC DNA]</scope>
    <source>
        <strain evidence="2 3">HR-AV</strain>
    </source>
</reference>
<dbReference type="AlphaFoldDB" id="A0A2S4ZXI2"/>
<dbReference type="PANTHER" id="PTHR46623">
    <property type="entry name" value="CARBOXYMETHYLENEBUTENOLIDASE-RELATED"/>
    <property type="match status" value="1"/>
</dbReference>
<dbReference type="RefSeq" id="WP_103790336.1">
    <property type="nucleotide sequence ID" value="NZ_PQVF01000014.1"/>
</dbReference>
<feature type="domain" description="Dienelactone hydrolase" evidence="1">
    <location>
        <begin position="84"/>
        <end position="279"/>
    </location>
</feature>
<sequence>MKKLFLLTLTLLPALGFTQSKMSCCQVSSASSTEEFAQFSTDREFVQSHLDPIPFEYKSEIGRDVMIPAADGKEAHIYEFKAAKPTNNYIFVIHEWYGLNNYIKQESEKLYHALGNVNVIALDLYDKQVATNRDEASKYMQSVTEERAHSIINAAIKYAGTKAKIVTIGWCFGGGWSMQTSLLAGPQAAGCIMYYGMPEKDEAKLKTLKADVLGIFAEKDKWITPQVVKEFEENMQKAGKKLTVKSYNADHAFANPSNPLYDKESTADAYEISLAFLKARLK</sequence>
<name>A0A2S4ZXI2_9SPHI</name>
<evidence type="ECO:0000313" key="2">
    <source>
        <dbReference type="EMBL" id="POY35070.1"/>
    </source>
</evidence>
<dbReference type="EMBL" id="PQVF01000014">
    <property type="protein sequence ID" value="POY35070.1"/>
    <property type="molecule type" value="Genomic_DNA"/>
</dbReference>
<dbReference type="InterPro" id="IPR051049">
    <property type="entry name" value="Dienelactone_hydrolase-like"/>
</dbReference>
<keyword evidence="2" id="KW-0378">Hydrolase</keyword>
<dbReference type="Proteomes" id="UP000236893">
    <property type="component" value="Unassembled WGS sequence"/>
</dbReference>
<dbReference type="InterPro" id="IPR002925">
    <property type="entry name" value="Dienelactn_hydro"/>
</dbReference>
<gene>
    <name evidence="2" type="ORF">C3K47_16845</name>
</gene>
<keyword evidence="3" id="KW-1185">Reference proteome</keyword>
<proteinExistence type="predicted"/>
<organism evidence="2 3">
    <name type="scientific">Solitalea longa</name>
    <dbReference type="NCBI Taxonomy" id="2079460"/>
    <lineage>
        <taxon>Bacteria</taxon>
        <taxon>Pseudomonadati</taxon>
        <taxon>Bacteroidota</taxon>
        <taxon>Sphingobacteriia</taxon>
        <taxon>Sphingobacteriales</taxon>
        <taxon>Sphingobacteriaceae</taxon>
        <taxon>Solitalea</taxon>
    </lineage>
</organism>